<keyword evidence="2" id="KW-1185">Reference proteome</keyword>
<evidence type="ECO:0000313" key="1">
    <source>
        <dbReference type="EMBL" id="AOZ98330.1"/>
    </source>
</evidence>
<sequence>MNDCFFYIYNEIGYNLILIKNEEIMKKLILSVVVTLFLTTAFAAKKTPNNETGTLEATYKEISKLLNNFPSFSGLDQDVVVKVRIAINEKNEIVVMSTNTSDESLNYYIKNTLNYQKLSAVELGAGKGLIFLVKFTK</sequence>
<dbReference type="KEGG" id="fcm:BIW12_02090"/>
<organism evidence="1 2">
    <name type="scientific">Flavobacterium commune</name>
    <dbReference type="NCBI Taxonomy" id="1306519"/>
    <lineage>
        <taxon>Bacteria</taxon>
        <taxon>Pseudomonadati</taxon>
        <taxon>Bacteroidota</taxon>
        <taxon>Flavobacteriia</taxon>
        <taxon>Flavobacteriales</taxon>
        <taxon>Flavobacteriaceae</taxon>
        <taxon>Flavobacterium</taxon>
    </lineage>
</organism>
<gene>
    <name evidence="1" type="ORF">BIW12_02090</name>
</gene>
<evidence type="ECO:0008006" key="3">
    <source>
        <dbReference type="Google" id="ProtNLM"/>
    </source>
</evidence>
<dbReference type="AlphaFoldDB" id="A0A1D9P6Y9"/>
<dbReference type="Proteomes" id="UP000178198">
    <property type="component" value="Chromosome"/>
</dbReference>
<evidence type="ECO:0000313" key="2">
    <source>
        <dbReference type="Proteomes" id="UP000178198"/>
    </source>
</evidence>
<accession>A0A1D9P6Y9</accession>
<reference evidence="1 2" key="1">
    <citation type="submission" date="2016-10" db="EMBL/GenBank/DDBJ databases">
        <title>Complete Genome Sequence of Flavobacterium sp. PK15.</title>
        <authorList>
            <person name="Ekwe A."/>
            <person name="Kim S.B."/>
        </authorList>
    </citation>
    <scope>NUCLEOTIDE SEQUENCE [LARGE SCALE GENOMIC DNA]</scope>
    <source>
        <strain evidence="1 2">PK15</strain>
    </source>
</reference>
<protein>
    <recommendedName>
        <fullName evidence="3">TonB C-terminal domain-containing protein</fullName>
    </recommendedName>
</protein>
<name>A0A1D9P6Y9_9FLAO</name>
<dbReference type="EMBL" id="CP017774">
    <property type="protein sequence ID" value="AOZ98330.1"/>
    <property type="molecule type" value="Genomic_DNA"/>
</dbReference>
<proteinExistence type="predicted"/>